<evidence type="ECO:0000313" key="3">
    <source>
        <dbReference type="Proteomes" id="UP001150942"/>
    </source>
</evidence>
<keyword evidence="3" id="KW-1185">Reference proteome</keyword>
<dbReference type="AlphaFoldDB" id="A0A9W9N7N3"/>
<dbReference type="OrthoDB" id="10359926at2759"/>
<dbReference type="Proteomes" id="UP001150942">
    <property type="component" value="Unassembled WGS sequence"/>
</dbReference>
<evidence type="ECO:0000256" key="1">
    <source>
        <dbReference type="SAM" id="Phobius"/>
    </source>
</evidence>
<dbReference type="EMBL" id="JAPQKQ010000001">
    <property type="protein sequence ID" value="KAJ5214752.1"/>
    <property type="molecule type" value="Genomic_DNA"/>
</dbReference>
<gene>
    <name evidence="2" type="ORF">N7449_001921</name>
</gene>
<accession>A0A9W9N7N3</accession>
<protein>
    <submittedName>
        <fullName evidence="2">Uncharacterized protein</fullName>
    </submittedName>
</protein>
<reference evidence="2" key="1">
    <citation type="submission" date="2022-11" db="EMBL/GenBank/DDBJ databases">
        <authorList>
            <person name="Petersen C."/>
        </authorList>
    </citation>
    <scope>NUCLEOTIDE SEQUENCE</scope>
    <source>
        <strain evidence="2">IBT 20477</strain>
    </source>
</reference>
<feature type="transmembrane region" description="Helical" evidence="1">
    <location>
        <begin position="54"/>
        <end position="73"/>
    </location>
</feature>
<evidence type="ECO:0000313" key="2">
    <source>
        <dbReference type="EMBL" id="KAJ5214752.1"/>
    </source>
</evidence>
<proteinExistence type="predicted"/>
<sequence length="187" mass="21003">MASSPDQFSLFATQVASVVILIGIATFSVLAFWSFKSIIEVTFRSLPVARKLSFGIMLVAVQFGFLLLIQYLFPSFFGCPSECAVLTKHDQPSSAASPHWSTHLYGIAGIVWGLHSLCVQEATYWFNSAKWDEEKKEKAEKAKSNSGMRELQVKNETLTKRIETLERVYPKVAREVTALQRAVLEKH</sequence>
<organism evidence="2 3">
    <name type="scientific">Penicillium cf. viridicatum</name>
    <dbReference type="NCBI Taxonomy" id="2972119"/>
    <lineage>
        <taxon>Eukaryota</taxon>
        <taxon>Fungi</taxon>
        <taxon>Dikarya</taxon>
        <taxon>Ascomycota</taxon>
        <taxon>Pezizomycotina</taxon>
        <taxon>Eurotiomycetes</taxon>
        <taxon>Eurotiomycetidae</taxon>
        <taxon>Eurotiales</taxon>
        <taxon>Aspergillaceae</taxon>
        <taxon>Penicillium</taxon>
    </lineage>
</organism>
<reference evidence="2" key="2">
    <citation type="journal article" date="2023" name="IMA Fungus">
        <title>Comparative genomic study of the Penicillium genus elucidates a diverse pangenome and 15 lateral gene transfer events.</title>
        <authorList>
            <person name="Petersen C."/>
            <person name="Sorensen T."/>
            <person name="Nielsen M.R."/>
            <person name="Sondergaard T.E."/>
            <person name="Sorensen J.L."/>
            <person name="Fitzpatrick D.A."/>
            <person name="Frisvad J.C."/>
            <person name="Nielsen K.L."/>
        </authorList>
    </citation>
    <scope>NUCLEOTIDE SEQUENCE</scope>
    <source>
        <strain evidence="2">IBT 20477</strain>
    </source>
</reference>
<keyword evidence="1" id="KW-0812">Transmembrane</keyword>
<name>A0A9W9N7N3_9EURO</name>
<feature type="transmembrane region" description="Helical" evidence="1">
    <location>
        <begin position="12"/>
        <end position="33"/>
    </location>
</feature>
<keyword evidence="1" id="KW-1133">Transmembrane helix</keyword>
<keyword evidence="1" id="KW-0472">Membrane</keyword>
<comment type="caution">
    <text evidence="2">The sequence shown here is derived from an EMBL/GenBank/DDBJ whole genome shotgun (WGS) entry which is preliminary data.</text>
</comment>